<keyword evidence="2" id="KW-0812">Transmembrane</keyword>
<evidence type="ECO:0000256" key="1">
    <source>
        <dbReference type="SAM" id="MobiDB-lite"/>
    </source>
</evidence>
<comment type="caution">
    <text evidence="3">The sequence shown here is derived from an EMBL/GenBank/DDBJ whole genome shotgun (WGS) entry which is preliminary data.</text>
</comment>
<evidence type="ECO:0000256" key="2">
    <source>
        <dbReference type="SAM" id="Phobius"/>
    </source>
</evidence>
<keyword evidence="4" id="KW-1185">Reference proteome</keyword>
<evidence type="ECO:0000313" key="3">
    <source>
        <dbReference type="EMBL" id="KAJ8321343.1"/>
    </source>
</evidence>
<gene>
    <name evidence="3" type="ORF">KUTeg_001104</name>
</gene>
<sequence length="246" mass="27567">MADPKPAPTAKPVEAPLPGTSEDQRCYKQNPPKYYSIMTYQVELKVSEDDKFFKLSVVILCLLSSRFLLLHMAFFTAMNRSFKNSATTDPADTKNSRTKDEHHNKKFSETMSVICFPCKFNFKGACLSRKKSHYPSDSVYLEYLKISPDELYYKCHLAPSCLDLDKSPSVDDVPVSPKQSHLIVDNGLPPLTSQTNVALFPSILDIVLPCFITAFASSGGSMLKKQNQLHAKSSLFSDVNCYDLDI</sequence>
<dbReference type="EMBL" id="JARBDR010000104">
    <property type="protein sequence ID" value="KAJ8321343.1"/>
    <property type="molecule type" value="Genomic_DNA"/>
</dbReference>
<organism evidence="3 4">
    <name type="scientific">Tegillarca granosa</name>
    <name type="common">Malaysian cockle</name>
    <name type="synonym">Anadara granosa</name>
    <dbReference type="NCBI Taxonomy" id="220873"/>
    <lineage>
        <taxon>Eukaryota</taxon>
        <taxon>Metazoa</taxon>
        <taxon>Spiralia</taxon>
        <taxon>Lophotrochozoa</taxon>
        <taxon>Mollusca</taxon>
        <taxon>Bivalvia</taxon>
        <taxon>Autobranchia</taxon>
        <taxon>Pteriomorphia</taxon>
        <taxon>Arcoida</taxon>
        <taxon>Arcoidea</taxon>
        <taxon>Arcidae</taxon>
        <taxon>Tegillarca</taxon>
    </lineage>
</organism>
<name>A0ABQ9G075_TEGGR</name>
<keyword evidence="2" id="KW-0472">Membrane</keyword>
<evidence type="ECO:0000313" key="4">
    <source>
        <dbReference type="Proteomes" id="UP001217089"/>
    </source>
</evidence>
<keyword evidence="2" id="KW-1133">Transmembrane helix</keyword>
<reference evidence="3 4" key="1">
    <citation type="submission" date="2022-12" db="EMBL/GenBank/DDBJ databases">
        <title>Chromosome-level genome of Tegillarca granosa.</title>
        <authorList>
            <person name="Kim J."/>
        </authorList>
    </citation>
    <scope>NUCLEOTIDE SEQUENCE [LARGE SCALE GENOMIC DNA]</scope>
    <source>
        <strain evidence="3">Teg-2019</strain>
        <tissue evidence="3">Adductor muscle</tissue>
    </source>
</reference>
<feature type="compositionally biased region" description="Basic and acidic residues" evidence="1">
    <location>
        <begin position="91"/>
        <end position="104"/>
    </location>
</feature>
<proteinExistence type="predicted"/>
<protein>
    <submittedName>
        <fullName evidence="3">Uncharacterized protein</fullName>
    </submittedName>
</protein>
<accession>A0ABQ9G075</accession>
<feature type="region of interest" description="Disordered" evidence="1">
    <location>
        <begin position="1"/>
        <end position="25"/>
    </location>
</feature>
<dbReference type="Proteomes" id="UP001217089">
    <property type="component" value="Unassembled WGS sequence"/>
</dbReference>
<feature type="region of interest" description="Disordered" evidence="1">
    <location>
        <begin position="85"/>
        <end position="104"/>
    </location>
</feature>
<feature type="transmembrane region" description="Helical" evidence="2">
    <location>
        <begin position="52"/>
        <end position="75"/>
    </location>
</feature>